<name>A0AAN5CIT6_9BILA</name>
<accession>A0AAN5CIT6</accession>
<sequence length="115" mass="12382">PSPIVLFHGNQRGKNSIAMADPKPTPEMIEKFKAGRVTLKANPTILDASIAKLSAAAQEPAKKFRDLMLSDEEDLAKFHATGIAIKEGLSDDVKKELEVHKQEVTKLLGLPAGPA</sequence>
<evidence type="ECO:0000313" key="1">
    <source>
        <dbReference type="EMBL" id="GMR45187.1"/>
    </source>
</evidence>
<feature type="non-terminal residue" evidence="1">
    <location>
        <position position="1"/>
    </location>
</feature>
<evidence type="ECO:0000313" key="2">
    <source>
        <dbReference type="Proteomes" id="UP001328107"/>
    </source>
</evidence>
<proteinExistence type="predicted"/>
<dbReference type="AlphaFoldDB" id="A0AAN5CIT6"/>
<dbReference type="Proteomes" id="UP001328107">
    <property type="component" value="Unassembled WGS sequence"/>
</dbReference>
<gene>
    <name evidence="1" type="ORF">PMAYCL1PPCAC_15383</name>
</gene>
<protein>
    <submittedName>
        <fullName evidence="1">Uncharacterized protein</fullName>
    </submittedName>
</protein>
<comment type="caution">
    <text evidence="1">The sequence shown here is derived from an EMBL/GenBank/DDBJ whole genome shotgun (WGS) entry which is preliminary data.</text>
</comment>
<dbReference type="EMBL" id="BTRK01000004">
    <property type="protein sequence ID" value="GMR45187.1"/>
    <property type="molecule type" value="Genomic_DNA"/>
</dbReference>
<organism evidence="1 2">
    <name type="scientific">Pristionchus mayeri</name>
    <dbReference type="NCBI Taxonomy" id="1317129"/>
    <lineage>
        <taxon>Eukaryota</taxon>
        <taxon>Metazoa</taxon>
        <taxon>Ecdysozoa</taxon>
        <taxon>Nematoda</taxon>
        <taxon>Chromadorea</taxon>
        <taxon>Rhabditida</taxon>
        <taxon>Rhabditina</taxon>
        <taxon>Diplogasteromorpha</taxon>
        <taxon>Diplogasteroidea</taxon>
        <taxon>Neodiplogasteridae</taxon>
        <taxon>Pristionchus</taxon>
    </lineage>
</organism>
<keyword evidence="2" id="KW-1185">Reference proteome</keyword>
<reference evidence="2" key="1">
    <citation type="submission" date="2022-10" db="EMBL/GenBank/DDBJ databases">
        <title>Genome assembly of Pristionchus species.</title>
        <authorList>
            <person name="Yoshida K."/>
            <person name="Sommer R.J."/>
        </authorList>
    </citation>
    <scope>NUCLEOTIDE SEQUENCE [LARGE SCALE GENOMIC DNA]</scope>
    <source>
        <strain evidence="2">RS5460</strain>
    </source>
</reference>